<feature type="transmembrane region" description="Helical" evidence="2">
    <location>
        <begin position="411"/>
        <end position="432"/>
    </location>
</feature>
<feature type="region of interest" description="Disordered" evidence="1">
    <location>
        <begin position="110"/>
        <end position="138"/>
    </location>
</feature>
<keyword evidence="2" id="KW-0472">Membrane</keyword>
<dbReference type="SUPFAM" id="SSF57756">
    <property type="entry name" value="Retrovirus zinc finger-like domains"/>
    <property type="match status" value="1"/>
</dbReference>
<organism evidence="3">
    <name type="scientific">Tanacetum cinerariifolium</name>
    <name type="common">Dalmatian daisy</name>
    <name type="synonym">Chrysanthemum cinerariifolium</name>
    <dbReference type="NCBI Taxonomy" id="118510"/>
    <lineage>
        <taxon>Eukaryota</taxon>
        <taxon>Viridiplantae</taxon>
        <taxon>Streptophyta</taxon>
        <taxon>Embryophyta</taxon>
        <taxon>Tracheophyta</taxon>
        <taxon>Spermatophyta</taxon>
        <taxon>Magnoliopsida</taxon>
        <taxon>eudicotyledons</taxon>
        <taxon>Gunneridae</taxon>
        <taxon>Pentapetalae</taxon>
        <taxon>asterids</taxon>
        <taxon>campanulids</taxon>
        <taxon>Asterales</taxon>
        <taxon>Asteraceae</taxon>
        <taxon>Asteroideae</taxon>
        <taxon>Anthemideae</taxon>
        <taxon>Anthemidinae</taxon>
        <taxon>Tanacetum</taxon>
    </lineage>
</organism>
<evidence type="ECO:0008006" key="4">
    <source>
        <dbReference type="Google" id="ProtNLM"/>
    </source>
</evidence>
<keyword evidence="2" id="KW-1133">Transmembrane helix</keyword>
<dbReference type="Gene3D" id="4.10.60.10">
    <property type="entry name" value="Zinc finger, CCHC-type"/>
    <property type="match status" value="1"/>
</dbReference>
<sequence length="491" mass="56453">VATMQVKVQFLQQLQLEWSRFVTIVKQNHNLDTVSYHKLFDIIKQYQKEVNEIHAERIAKNANPLALVATAQQYLDTYYQAPKSHKSYAPPSKQSSSTISNASIKYKAKEIAKPIRPPSESSFEEDSDPEQAQRDKNMQKSLASIAKYKNDNQTRRFANQRTMTVAGARETVGSQVVRQTGIQCFNYKEFGHLAKECWKPKRVKDYAYHKEKMLLCKQVEKGVPLQAEQADWLEDTDEDIDEQELEAHYSYMAKFQEVPTVGSGTDTEPLEKVQYDAEYNVFANERQHSEPESINNTCVVEKTIQLIEVTTMMMIPLMMTTRMMRLQRRKRIWLRPTLLLHQLLTLFPLPRRQETDPFETDESATTPRPPPVDHTTPLGARISIQPRAPLPFLLEVEAERLLALPTPPPGIIIIVVTSISWIVYWTILRVLLRILLGIRVSNVTVRHNRRKADPQQRSRHQLVPSTQGTLDLEHNLEKAEPALAPQGPTRV</sequence>
<feature type="non-terminal residue" evidence="3">
    <location>
        <position position="1"/>
    </location>
</feature>
<protein>
    <recommendedName>
        <fullName evidence="4">CCHC-type domain-containing protein</fullName>
    </recommendedName>
</protein>
<feature type="region of interest" description="Disordered" evidence="1">
    <location>
        <begin position="355"/>
        <end position="374"/>
    </location>
</feature>
<proteinExistence type="predicted"/>
<dbReference type="EMBL" id="BKCJ010447582">
    <property type="protein sequence ID" value="GFA57111.1"/>
    <property type="molecule type" value="Genomic_DNA"/>
</dbReference>
<evidence type="ECO:0000256" key="1">
    <source>
        <dbReference type="SAM" id="MobiDB-lite"/>
    </source>
</evidence>
<gene>
    <name evidence="3" type="ORF">Tci_629083</name>
</gene>
<dbReference type="GO" id="GO:0008270">
    <property type="term" value="F:zinc ion binding"/>
    <property type="evidence" value="ECO:0007669"/>
    <property type="project" value="InterPro"/>
</dbReference>
<comment type="caution">
    <text evidence="3">The sequence shown here is derived from an EMBL/GenBank/DDBJ whole genome shotgun (WGS) entry which is preliminary data.</text>
</comment>
<reference evidence="3" key="1">
    <citation type="journal article" date="2019" name="Sci. Rep.">
        <title>Draft genome of Tanacetum cinerariifolium, the natural source of mosquito coil.</title>
        <authorList>
            <person name="Yamashiro T."/>
            <person name="Shiraishi A."/>
            <person name="Satake H."/>
            <person name="Nakayama K."/>
        </authorList>
    </citation>
    <scope>NUCLEOTIDE SEQUENCE</scope>
</reference>
<evidence type="ECO:0000313" key="3">
    <source>
        <dbReference type="EMBL" id="GFA57111.1"/>
    </source>
</evidence>
<keyword evidence="2" id="KW-0812">Transmembrane</keyword>
<evidence type="ECO:0000256" key="2">
    <source>
        <dbReference type="SAM" id="Phobius"/>
    </source>
</evidence>
<accession>A0A699JTK6</accession>
<dbReference type="AlphaFoldDB" id="A0A699JTK6"/>
<dbReference type="InterPro" id="IPR036875">
    <property type="entry name" value="Znf_CCHC_sf"/>
</dbReference>
<name>A0A699JTK6_TANCI</name>
<feature type="region of interest" description="Disordered" evidence="1">
    <location>
        <begin position="446"/>
        <end position="466"/>
    </location>
</feature>
<dbReference type="GO" id="GO:0003676">
    <property type="term" value="F:nucleic acid binding"/>
    <property type="evidence" value="ECO:0007669"/>
    <property type="project" value="InterPro"/>
</dbReference>